<dbReference type="Pfam" id="PF14070">
    <property type="entry name" value="YjfB_motility"/>
    <property type="match status" value="1"/>
</dbReference>
<dbReference type="EMBL" id="AP019416">
    <property type="protein sequence ID" value="BBI51838.1"/>
    <property type="molecule type" value="Genomic_DNA"/>
</dbReference>
<protein>
    <recommendedName>
        <fullName evidence="3">Motility protein</fullName>
    </recommendedName>
</protein>
<gene>
    <name evidence="1" type="ORF">HORIV_42590</name>
</gene>
<organism evidence="1 2">
    <name type="scientific">Vreelandella olivaria</name>
    <dbReference type="NCBI Taxonomy" id="390919"/>
    <lineage>
        <taxon>Bacteria</taxon>
        <taxon>Pseudomonadati</taxon>
        <taxon>Pseudomonadota</taxon>
        <taxon>Gammaproteobacteria</taxon>
        <taxon>Oceanospirillales</taxon>
        <taxon>Halomonadaceae</taxon>
        <taxon>Vreelandella</taxon>
    </lineage>
</organism>
<name>A0ABN5X467_9GAMM</name>
<proteinExistence type="predicted"/>
<dbReference type="InterPro" id="IPR025906">
    <property type="entry name" value="YjfB_motility"/>
</dbReference>
<evidence type="ECO:0008006" key="3">
    <source>
        <dbReference type="Google" id="ProtNLM"/>
    </source>
</evidence>
<evidence type="ECO:0000313" key="1">
    <source>
        <dbReference type="EMBL" id="BBI51838.1"/>
    </source>
</evidence>
<accession>A0ABN5X467</accession>
<reference evidence="2" key="1">
    <citation type="journal article" date="2019" name="Microbiol. Resour. Announc.">
        <title>Complete Genome Sequence of Halomonas olivaria, a Moderately Halophilic Bacterium Isolated from Olive Processing Effluents, Obtained by Nanopore Sequencing.</title>
        <authorList>
            <person name="Nagata S."/>
            <person name="Ii K.M."/>
            <person name="Tsukimi T."/>
            <person name="Miura M.C."/>
            <person name="Galipon J."/>
            <person name="Arakawa K."/>
        </authorList>
    </citation>
    <scope>NUCLEOTIDE SEQUENCE [LARGE SCALE GENOMIC DNA]</scope>
    <source>
        <strain evidence="2">TYRC17</strain>
    </source>
</reference>
<keyword evidence="2" id="KW-1185">Reference proteome</keyword>
<dbReference type="Proteomes" id="UP000289555">
    <property type="component" value="Chromosome"/>
</dbReference>
<sequence length="81" mass="8599">MPLLQEASRSLEEVTMDAAVNNMVNATLDMRQAQTIQQAQFSVFKEALDGQAAQITALMDSVAQPQLATSGSVGTQINTTA</sequence>
<evidence type="ECO:0000313" key="2">
    <source>
        <dbReference type="Proteomes" id="UP000289555"/>
    </source>
</evidence>